<dbReference type="EMBL" id="CAESAI010000011">
    <property type="protein sequence ID" value="CAB4336687.1"/>
    <property type="molecule type" value="Genomic_DNA"/>
</dbReference>
<evidence type="ECO:0000313" key="5">
    <source>
        <dbReference type="EMBL" id="CAB4703704.1"/>
    </source>
</evidence>
<sequence length="188" mass="20733">MGRQVIAASSSLLAGVWIVALSSIPSAQSYRDQLASGVEASKIVTAYDAMTVIVPITMIGAWIISSRWLRQLHDAATASSPIAIRRNRTWVFWSWIVPVVSLWFPKNLIEDLLKANGSDEAKSLIGRDTMTWWLTWVGFALVNNISIVAAFDASSDYVPIRPELEIAAACLLTGSYLVWIRIIRVLGD</sequence>
<evidence type="ECO:0000313" key="3">
    <source>
        <dbReference type="EMBL" id="CAB4336687.1"/>
    </source>
</evidence>
<keyword evidence="1" id="KW-0472">Membrane</keyword>
<keyword evidence="1" id="KW-1133">Transmembrane helix</keyword>
<evidence type="ECO:0000259" key="2">
    <source>
        <dbReference type="Pfam" id="PF14219"/>
    </source>
</evidence>
<keyword evidence="1" id="KW-0812">Transmembrane</keyword>
<dbReference type="EMBL" id="CAFBPK010000010">
    <property type="protein sequence ID" value="CAB5018761.1"/>
    <property type="molecule type" value="Genomic_DNA"/>
</dbReference>
<evidence type="ECO:0000313" key="7">
    <source>
        <dbReference type="EMBL" id="CAB4846317.1"/>
    </source>
</evidence>
<name>A0A6J5Z6B7_9ZZZZ</name>
<reference evidence="3" key="1">
    <citation type="submission" date="2020-05" db="EMBL/GenBank/DDBJ databases">
        <authorList>
            <person name="Chiriac C."/>
            <person name="Salcher M."/>
            <person name="Ghai R."/>
            <person name="Kavagutti S V."/>
        </authorList>
    </citation>
    <scope>NUCLEOTIDE SEQUENCE</scope>
</reference>
<dbReference type="EMBL" id="CAEZYC010000016">
    <property type="protein sequence ID" value="CAB4703704.1"/>
    <property type="molecule type" value="Genomic_DNA"/>
</dbReference>
<feature type="transmembrane region" description="Helical" evidence="1">
    <location>
        <begin position="90"/>
        <end position="109"/>
    </location>
</feature>
<evidence type="ECO:0000313" key="6">
    <source>
        <dbReference type="EMBL" id="CAB4814482.1"/>
    </source>
</evidence>
<proteinExistence type="predicted"/>
<dbReference type="AlphaFoldDB" id="A0A6J5Z6B7"/>
<gene>
    <name evidence="5" type="ORF">UFOPK2648_00463</name>
    <name evidence="6" type="ORF">UFOPK3037_01559</name>
    <name evidence="7" type="ORF">UFOPK3278_00273</name>
    <name evidence="3" type="ORF">UFOPK3406_00645</name>
    <name evidence="4" type="ORF">UFOPK3925_01217</name>
    <name evidence="8" type="ORF">UFOPK4097_00794</name>
</gene>
<evidence type="ECO:0000256" key="1">
    <source>
        <dbReference type="SAM" id="Phobius"/>
    </source>
</evidence>
<accession>A0A6J5Z6B7</accession>
<feature type="transmembrane region" description="Helical" evidence="1">
    <location>
        <begin position="45"/>
        <end position="69"/>
    </location>
</feature>
<organism evidence="3">
    <name type="scientific">freshwater metagenome</name>
    <dbReference type="NCBI Taxonomy" id="449393"/>
    <lineage>
        <taxon>unclassified sequences</taxon>
        <taxon>metagenomes</taxon>
        <taxon>ecological metagenomes</taxon>
    </lineage>
</organism>
<dbReference type="EMBL" id="CAFAAO010000030">
    <property type="protein sequence ID" value="CAB4814482.1"/>
    <property type="molecule type" value="Genomic_DNA"/>
</dbReference>
<evidence type="ECO:0000313" key="8">
    <source>
        <dbReference type="EMBL" id="CAB5018761.1"/>
    </source>
</evidence>
<dbReference type="Pfam" id="PF14219">
    <property type="entry name" value="DUF4328"/>
    <property type="match status" value="1"/>
</dbReference>
<feature type="transmembrane region" description="Helical" evidence="1">
    <location>
        <begin position="129"/>
        <end position="151"/>
    </location>
</feature>
<dbReference type="EMBL" id="CAFBIX010000004">
    <property type="protein sequence ID" value="CAB4846317.1"/>
    <property type="molecule type" value="Genomic_DNA"/>
</dbReference>
<dbReference type="EMBL" id="CAESAD010000010">
    <property type="protein sequence ID" value="CAB4343256.1"/>
    <property type="molecule type" value="Genomic_DNA"/>
</dbReference>
<feature type="domain" description="DUF4328" evidence="2">
    <location>
        <begin position="43"/>
        <end position="155"/>
    </location>
</feature>
<protein>
    <submittedName>
        <fullName evidence="3">Unannotated protein</fullName>
    </submittedName>
</protein>
<dbReference type="InterPro" id="IPR025565">
    <property type="entry name" value="DUF4328"/>
</dbReference>
<evidence type="ECO:0000313" key="4">
    <source>
        <dbReference type="EMBL" id="CAB4343256.1"/>
    </source>
</evidence>
<feature type="transmembrane region" description="Helical" evidence="1">
    <location>
        <begin position="163"/>
        <end position="183"/>
    </location>
</feature>